<dbReference type="PANTHER" id="PTHR15375:SF24">
    <property type="entry name" value="PROTEIN DBF4 HOMOLOG B"/>
    <property type="match status" value="1"/>
</dbReference>
<evidence type="ECO:0000256" key="6">
    <source>
        <dbReference type="SAM" id="SignalP"/>
    </source>
</evidence>
<evidence type="ECO:0000256" key="1">
    <source>
        <dbReference type="ARBA" id="ARBA00022723"/>
    </source>
</evidence>
<gene>
    <name evidence="8" type="primary">Dbf4b_1</name>
    <name evidence="8" type="ORF">GTO96_0010733</name>
</gene>
<name>A0A8X8BNT7_POLSE</name>
<dbReference type="AlphaFoldDB" id="A0A8X8BNT7"/>
<dbReference type="PANTHER" id="PTHR15375">
    <property type="entry name" value="ACTIVATOR OF S-PHASE KINASE-RELATED"/>
    <property type="match status" value="1"/>
</dbReference>
<dbReference type="GO" id="GO:1901987">
    <property type="term" value="P:regulation of cell cycle phase transition"/>
    <property type="evidence" value="ECO:0007669"/>
    <property type="project" value="TreeGrafter"/>
</dbReference>
<keyword evidence="1" id="KW-0479">Metal-binding</keyword>
<dbReference type="GO" id="GO:0043539">
    <property type="term" value="F:protein serine/threonine kinase activator activity"/>
    <property type="evidence" value="ECO:0007669"/>
    <property type="project" value="TreeGrafter"/>
</dbReference>
<feature type="region of interest" description="Disordered" evidence="5">
    <location>
        <begin position="92"/>
        <end position="138"/>
    </location>
</feature>
<evidence type="ECO:0000256" key="4">
    <source>
        <dbReference type="PROSITE-ProRule" id="PRU00600"/>
    </source>
</evidence>
<comment type="caution">
    <text evidence="8">The sequence shown here is derived from an EMBL/GenBank/DDBJ whole genome shotgun (WGS) entry which is preliminary data.</text>
</comment>
<dbReference type="InterPro" id="IPR051590">
    <property type="entry name" value="Replication_Regulatory_Kinase"/>
</dbReference>
<sequence length="565" mass="62639">MHFIIFLLQVKYLVLRILLHGGFPFTGWPYLTCGLPTENAVQLGLLRSTWQGHEHNESMSLSMQKSEGIWQRRYKPLHLHFDSFPEVKFTGTTRHSPFESAPIVQREQGPRVPQVESHGLTTSDGKREKPESPAAGMQVTTHGCANRKRQGFCECCQETFWDQQEHLLSEKHRSFVLESSHYAVVDRVVQQLCSDFEEIPAHQDQDVRPASPALVPDVTLEMPPNSSEKAISVGLSDIDLHALMFEDQDELQQMVTIRPEASCMKCTENREQVGGLSAVPTSCVCLDITKEVPIPHREQCLPTEDPLCVNGTKTSLSPNKKKRRRSPSTSPRVLKRRRVVSRMNSDPLHMRLDERCPPQEMSPILQVAMRPWSQLADWRTCRAVPSKCQPPFNPSLADLPMECLFSATDGAVKLQKTEPPESVVGGGRSDCGDLDTRVPPADPLGNTLLDVTAVESGMDVVCSPGTGPSHSSLQIEPDLLVPGTFSSESDWDCDLISRFGGPTGSMACRALDVDVLQLTCATVRDSGYDSRLCSVLRHNGELGWAATGSKDLDSVPFGRLQAWPV</sequence>
<dbReference type="InterPro" id="IPR038545">
    <property type="entry name" value="Znf_DBF_sf"/>
</dbReference>
<feature type="non-terminal residue" evidence="8">
    <location>
        <position position="565"/>
    </location>
</feature>
<feature type="domain" description="DBF4-type" evidence="7">
    <location>
        <begin position="146"/>
        <end position="195"/>
    </location>
</feature>
<dbReference type="GO" id="GO:0008270">
    <property type="term" value="F:zinc ion binding"/>
    <property type="evidence" value="ECO:0007669"/>
    <property type="project" value="UniProtKB-KW"/>
</dbReference>
<keyword evidence="3" id="KW-0862">Zinc</keyword>
<keyword evidence="9" id="KW-1185">Reference proteome</keyword>
<dbReference type="GO" id="GO:0003676">
    <property type="term" value="F:nucleic acid binding"/>
    <property type="evidence" value="ECO:0007669"/>
    <property type="project" value="InterPro"/>
</dbReference>
<feature type="non-terminal residue" evidence="8">
    <location>
        <position position="1"/>
    </location>
</feature>
<evidence type="ECO:0000259" key="7">
    <source>
        <dbReference type="PROSITE" id="PS51265"/>
    </source>
</evidence>
<reference evidence="8 9" key="1">
    <citation type="journal article" date="2021" name="Cell">
        <title>Tracing the genetic footprints of vertebrate landing in non-teleost ray-finned fishes.</title>
        <authorList>
            <person name="Bi X."/>
            <person name="Wang K."/>
            <person name="Yang L."/>
            <person name="Pan H."/>
            <person name="Jiang H."/>
            <person name="Wei Q."/>
            <person name="Fang M."/>
            <person name="Yu H."/>
            <person name="Zhu C."/>
            <person name="Cai Y."/>
            <person name="He Y."/>
            <person name="Gan X."/>
            <person name="Zeng H."/>
            <person name="Yu D."/>
            <person name="Zhu Y."/>
            <person name="Jiang H."/>
            <person name="Qiu Q."/>
            <person name="Yang H."/>
            <person name="Zhang Y.E."/>
            <person name="Wang W."/>
            <person name="Zhu M."/>
            <person name="He S."/>
            <person name="Zhang G."/>
        </authorList>
    </citation>
    <scope>NUCLEOTIDE SEQUENCE [LARGE SCALE GENOMIC DNA]</scope>
    <source>
        <strain evidence="8">Bchr_013</strain>
    </source>
</reference>
<keyword evidence="2 4" id="KW-0863">Zinc-finger</keyword>
<evidence type="ECO:0000256" key="2">
    <source>
        <dbReference type="ARBA" id="ARBA00022771"/>
    </source>
</evidence>
<proteinExistence type="predicted"/>
<dbReference type="FunFam" id="6.10.250.3410:FF:000001">
    <property type="entry name" value="Protein DBF4 homolog A"/>
    <property type="match status" value="1"/>
</dbReference>
<dbReference type="GO" id="GO:0010571">
    <property type="term" value="P:positive regulation of nuclear cell cycle DNA replication"/>
    <property type="evidence" value="ECO:0007669"/>
    <property type="project" value="TreeGrafter"/>
</dbReference>
<evidence type="ECO:0000256" key="3">
    <source>
        <dbReference type="ARBA" id="ARBA00022833"/>
    </source>
</evidence>
<feature type="chain" id="PRO_5036483455" evidence="6">
    <location>
        <begin position="17"/>
        <end position="565"/>
    </location>
</feature>
<keyword evidence="6" id="KW-0732">Signal</keyword>
<feature type="signal peptide" evidence="6">
    <location>
        <begin position="1"/>
        <end position="16"/>
    </location>
</feature>
<accession>A0A8X8BNT7</accession>
<evidence type="ECO:0000313" key="9">
    <source>
        <dbReference type="Proteomes" id="UP000886611"/>
    </source>
</evidence>
<feature type="region of interest" description="Disordered" evidence="5">
    <location>
        <begin position="311"/>
        <end position="332"/>
    </location>
</feature>
<dbReference type="SMART" id="SM00586">
    <property type="entry name" value="ZnF_DBF"/>
    <property type="match status" value="1"/>
</dbReference>
<dbReference type="Pfam" id="PF07535">
    <property type="entry name" value="zf-DBF"/>
    <property type="match status" value="1"/>
</dbReference>
<dbReference type="PROSITE" id="PS51265">
    <property type="entry name" value="ZF_DBF4"/>
    <property type="match status" value="1"/>
</dbReference>
<dbReference type="EMBL" id="JAATIS010004753">
    <property type="protein sequence ID" value="KAG2461157.1"/>
    <property type="molecule type" value="Genomic_DNA"/>
</dbReference>
<dbReference type="Proteomes" id="UP000886611">
    <property type="component" value="Unassembled WGS sequence"/>
</dbReference>
<protein>
    <submittedName>
        <fullName evidence="8">DBF4B protein</fullName>
    </submittedName>
</protein>
<evidence type="ECO:0000313" key="8">
    <source>
        <dbReference type="EMBL" id="KAG2461157.1"/>
    </source>
</evidence>
<dbReference type="Gene3D" id="6.10.250.3410">
    <property type="entry name" value="DBF zinc finger"/>
    <property type="match status" value="1"/>
</dbReference>
<evidence type="ECO:0000256" key="5">
    <source>
        <dbReference type="SAM" id="MobiDB-lite"/>
    </source>
</evidence>
<dbReference type="InterPro" id="IPR006572">
    <property type="entry name" value="Znf_DBF"/>
</dbReference>
<organism evidence="8 9">
    <name type="scientific">Polypterus senegalus</name>
    <name type="common">Senegal bichir</name>
    <dbReference type="NCBI Taxonomy" id="55291"/>
    <lineage>
        <taxon>Eukaryota</taxon>
        <taxon>Metazoa</taxon>
        <taxon>Chordata</taxon>
        <taxon>Craniata</taxon>
        <taxon>Vertebrata</taxon>
        <taxon>Euteleostomi</taxon>
        <taxon>Actinopterygii</taxon>
        <taxon>Polypteriformes</taxon>
        <taxon>Polypteridae</taxon>
        <taxon>Polypterus</taxon>
    </lineage>
</organism>
<dbReference type="GO" id="GO:0031431">
    <property type="term" value="C:Dbf4-dependent protein kinase complex"/>
    <property type="evidence" value="ECO:0007669"/>
    <property type="project" value="TreeGrafter"/>
</dbReference>